<evidence type="ECO:0000256" key="1">
    <source>
        <dbReference type="SAM" id="Phobius"/>
    </source>
</evidence>
<gene>
    <name evidence="2" type="ORF">M0813_22606</name>
</gene>
<name>A0ABQ8YCY3_9EUKA</name>
<keyword evidence="3" id="KW-1185">Reference proteome</keyword>
<keyword evidence="1" id="KW-0812">Transmembrane</keyword>
<sequence length="167" mass="19227">MSFQLKGIINETREKIIKRLKWGFIIFDALIFFIIIMLAAYTNVDAVTLFEAGLFLLCGCGLLFYGYKIIKLTPNSNSRIAHSTKKLFKVIVSCTIIYLLRIPAILIYSLSLYKRMTDVQATFYVLLFFIIAEIVPVILIILFVFQIPRKNYQHLVNSNGSDPIIYD</sequence>
<feature type="transmembrane region" description="Helical" evidence="1">
    <location>
        <begin position="20"/>
        <end position="41"/>
    </location>
</feature>
<feature type="transmembrane region" description="Helical" evidence="1">
    <location>
        <begin position="123"/>
        <end position="145"/>
    </location>
</feature>
<feature type="transmembrane region" description="Helical" evidence="1">
    <location>
        <begin position="87"/>
        <end position="111"/>
    </location>
</feature>
<accession>A0ABQ8YCY3</accession>
<comment type="caution">
    <text evidence="2">The sequence shown here is derived from an EMBL/GenBank/DDBJ whole genome shotgun (WGS) entry which is preliminary data.</text>
</comment>
<reference evidence="2" key="1">
    <citation type="submission" date="2022-08" db="EMBL/GenBank/DDBJ databases">
        <title>Novel sulfate-reducing endosymbionts in the free-living metamonad Anaeramoeba.</title>
        <authorList>
            <person name="Jerlstrom-Hultqvist J."/>
            <person name="Cepicka I."/>
            <person name="Gallot-Lavallee L."/>
            <person name="Salas-Leiva D."/>
            <person name="Curtis B.A."/>
            <person name="Zahonova K."/>
            <person name="Pipaliya S."/>
            <person name="Dacks J."/>
            <person name="Roger A.J."/>
        </authorList>
    </citation>
    <scope>NUCLEOTIDE SEQUENCE</scope>
    <source>
        <strain evidence="2">Schooner1</strain>
    </source>
</reference>
<dbReference type="Proteomes" id="UP001150062">
    <property type="component" value="Unassembled WGS sequence"/>
</dbReference>
<proteinExistence type="predicted"/>
<keyword evidence="1" id="KW-0472">Membrane</keyword>
<protein>
    <submittedName>
        <fullName evidence="2">Tobamovirus multiplication protein 1-like isoform x1</fullName>
    </submittedName>
</protein>
<evidence type="ECO:0000313" key="3">
    <source>
        <dbReference type="Proteomes" id="UP001150062"/>
    </source>
</evidence>
<organism evidence="2 3">
    <name type="scientific">Anaeramoeba flamelloides</name>
    <dbReference type="NCBI Taxonomy" id="1746091"/>
    <lineage>
        <taxon>Eukaryota</taxon>
        <taxon>Metamonada</taxon>
        <taxon>Anaeramoebidae</taxon>
        <taxon>Anaeramoeba</taxon>
    </lineage>
</organism>
<evidence type="ECO:0000313" key="2">
    <source>
        <dbReference type="EMBL" id="KAJ6242467.1"/>
    </source>
</evidence>
<feature type="transmembrane region" description="Helical" evidence="1">
    <location>
        <begin position="47"/>
        <end position="67"/>
    </location>
</feature>
<dbReference type="EMBL" id="JAOAOG010000175">
    <property type="protein sequence ID" value="KAJ6242467.1"/>
    <property type="molecule type" value="Genomic_DNA"/>
</dbReference>
<keyword evidence="1" id="KW-1133">Transmembrane helix</keyword>